<keyword evidence="2" id="KW-1185">Reference proteome</keyword>
<gene>
    <name evidence="1" type="ORF">E0946_05735</name>
</gene>
<evidence type="ECO:0000313" key="1">
    <source>
        <dbReference type="EMBL" id="TDF72677.1"/>
    </source>
</evidence>
<name>A0AC61QI96_9BACT</name>
<dbReference type="EMBL" id="SMOG01000020">
    <property type="protein sequence ID" value="TDF72677.1"/>
    <property type="molecule type" value="Genomic_DNA"/>
</dbReference>
<organism evidence="1 2">
    <name type="scientific">Candidatus Syntrophosphaera thermopropionivorans</name>
    <dbReference type="NCBI Taxonomy" id="2593015"/>
    <lineage>
        <taxon>Bacteria</taxon>
        <taxon>Pseudomonadati</taxon>
        <taxon>Candidatus Cloacimonadota</taxon>
        <taxon>Candidatus Cloacimonadia</taxon>
        <taxon>Candidatus Cloacimonadales</taxon>
        <taxon>Candidatus Cloacimonadaceae</taxon>
        <taxon>Candidatus Syntrophosphaera</taxon>
    </lineage>
</organism>
<protein>
    <submittedName>
        <fullName evidence="1">Tetratricopeptide repeat protein</fullName>
    </submittedName>
</protein>
<evidence type="ECO:0000313" key="2">
    <source>
        <dbReference type="Proteomes" id="UP000294588"/>
    </source>
</evidence>
<accession>A0AC61QI96</accession>
<comment type="caution">
    <text evidence="1">The sequence shown here is derived from an EMBL/GenBank/DDBJ whole genome shotgun (WGS) entry which is preliminary data.</text>
</comment>
<reference evidence="1" key="1">
    <citation type="submission" date="2019-03" db="EMBL/GenBank/DDBJ databases">
        <title>Candidatus Syntrophosphaera thermopropionivorans: a novel player in syntrophic propionate oxidation during anaerobic digestion.</title>
        <authorList>
            <person name="Dyksma S."/>
        </authorList>
    </citation>
    <scope>NUCLEOTIDE SEQUENCE</scope>
    <source>
        <strain evidence="1">W5</strain>
    </source>
</reference>
<dbReference type="Proteomes" id="UP000294588">
    <property type="component" value="Unassembled WGS sequence"/>
</dbReference>
<proteinExistence type="predicted"/>
<sequence>VFFDGITLNSFHFNKSKVNALYDIIVQICYALDALHTQNILHRDLKLENVLYRTSNNQIEVKVIDYGFSRWDLDKESQTVSGTLPYIAPEIYQGKPATPASDFYSLGVILYKIITGNFPFTLEQINAIRSGSRQYFIPIFPSELNPHIPLHLEKLCLRMLERNPENRFQSSAEIISYINRTLGKKYPFSESWSLINSIKFNSYTVQEKIVNQLLDYLPQLEHSNGKIISLVGGEGIGKASILSLFRYNILKGSYFIFDYTCTRTDHEAFFALIKEYLQSLSPEEIERYKSMPTMTEQLRRYVFMSEQAAKEITPTKDELRADFEFCRDVLIELAQRKPIIFIVRDIQYLHHNTIDFINYLSPTVAQYPILIVMSSTDFNKVKQIKHTVLINVPMFTPEEATAYIHKLLSPEVSQKFCDIIYERSAGNPYFIREIHIDLALKKQIRYEGKLIYPENLDNYVLPSRLLHSIYYRMSHLTEVNYKHLQKLSVVQTPISIELIRYICKVKDEELYNLLNESKYNELLEKRGEYYYFTFREAKERFFEECDFRIHKLVSLRVLKYYEKKKVNDITTCEGIIHNAQIAQDKVGERKWLLNLFQLLKENYLQEEAQKTIIQVLQIDLNPDMELAAEELLTDLAETHKMIEITGNLQGLDFIEEAANNIPDSYEKYLLLGTIKLLSDNTTNAYRYFIKAEKLARTPTQKVTAILHQAQCYMEKDPLRMKKFLDRATNLEMDLALKITYTNLFALYLFHRSQRDLAISTIEDFLAQLPPEQDLEVMINLALLHNELGEFYSLQKNVIEAEEHFNQALNIWNKYRVDRYLTRIHNNIADLHLKQGFTVSGLNHSQKALDFAIKRGDHLAQGRALLNQGEAMIKMGKFEEAEAKLMEASQILSSLKTKKYEDVVIRNLALAKSKIKGFGHYYQFISKNEPRLIEGVIQEINPLVKTYLYYLSEISYPSKLKKLLQKNAHIDYELIQEQEFYHNVLSLLAISEKDYHKALEELKLASQFAGDINNHYAMAVFNVLRAKCYYGLGDYVKAQEIINNARPTIQEYQYKYWEKSLDILELKLKLADASIPLRSILRKTIQILEECQQSQYYQLIVELWQIKIQILVELGALKQAEKEFQDYKQYLHKITSDISPDDRENFLRKNLFGLKNVKYFNAVMVASRKRDIRNQVNDLIFTISNVTSVQQMKFLVEKGITQLLSPWQFKLMVFSEKMNSYYAFLSYNWDPDMMLPAEFSPYIEQSFTSDNLVRFRYQQHNILIIPLLSGTRRIGFLVLSDNGELPYTPGELTIARSLKTHLAALIIRINDYEEITLRMEKMNQLINISRDLLGILEMNELEAGIVSAAIDLTGSTRGFFISKDEEGNNLYKVQMDQNKQPLTSTAGISNTALSLCQTNQEPIMAYNAQLDNRFKNAISVQDYAIQTIFCCPIIVDNLNYGYLYLDNYGDSSREMYLNDDIIKLFLDQVANAIRNAQKYAELLEKSNELSNLEQSKDEFVEIVAHELNTPLTAIQGYVSRLKRKLYSDEEERQEIISKLEAAVNKLATSIGDITTMNLYNITQSLPKSPIKIEEIIDLVQQEVLILSRQRKMQIKVEIEEGLPPVNGNWEALHRMIYNVVLNAVRFTREFGTIVIGARKSAFPQERINNQDSLVIYVKDNGIGIPEYQLKNVYRKFYELNDIYAHKSGTVEYRSSGLGLGLAISKRIAELHNGQIIIKSKENEGTSVFMIIPFK</sequence>
<feature type="non-terminal residue" evidence="1">
    <location>
        <position position="1"/>
    </location>
</feature>